<dbReference type="GeneID" id="100370903"/>
<evidence type="ECO:0000256" key="2">
    <source>
        <dbReference type="SAM" id="MobiDB-lite"/>
    </source>
</evidence>
<evidence type="ECO:0000256" key="1">
    <source>
        <dbReference type="SAM" id="Coils"/>
    </source>
</evidence>
<feature type="region of interest" description="Disordered" evidence="2">
    <location>
        <begin position="1130"/>
        <end position="1149"/>
    </location>
</feature>
<dbReference type="PANTHER" id="PTHR22028">
    <property type="entry name" value="SFI1 SPINDLE BODY DOMAIN-CONTAINING PROTEIN-RELATED"/>
    <property type="match status" value="1"/>
</dbReference>
<accession>A0ABM0M8U2</accession>
<evidence type="ECO:0000313" key="4">
    <source>
        <dbReference type="RefSeq" id="XP_006816433.1"/>
    </source>
</evidence>
<dbReference type="Proteomes" id="UP000694865">
    <property type="component" value="Unplaced"/>
</dbReference>
<protein>
    <submittedName>
        <fullName evidence="4">Protein SFI1 homolog</fullName>
    </submittedName>
</protein>
<dbReference type="InterPro" id="IPR052270">
    <property type="entry name" value="CACF_protein"/>
</dbReference>
<organism evidence="3 4">
    <name type="scientific">Saccoglossus kowalevskii</name>
    <name type="common">Acorn worm</name>
    <dbReference type="NCBI Taxonomy" id="10224"/>
    <lineage>
        <taxon>Eukaryota</taxon>
        <taxon>Metazoa</taxon>
        <taxon>Hemichordata</taxon>
        <taxon>Enteropneusta</taxon>
        <taxon>Harrimaniidae</taxon>
        <taxon>Saccoglossus</taxon>
    </lineage>
</organism>
<feature type="coiled-coil region" evidence="1">
    <location>
        <begin position="1356"/>
        <end position="1390"/>
    </location>
</feature>
<dbReference type="RefSeq" id="XP_006816433.1">
    <property type="nucleotide sequence ID" value="XM_006816370.1"/>
</dbReference>
<evidence type="ECO:0000313" key="3">
    <source>
        <dbReference type="Proteomes" id="UP000694865"/>
    </source>
</evidence>
<dbReference type="PANTHER" id="PTHR22028:SF4">
    <property type="entry name" value="PROTEIN SFI1 HOMOLOG"/>
    <property type="match status" value="1"/>
</dbReference>
<name>A0ABM0M8U2_SACKO</name>
<keyword evidence="3" id="KW-1185">Reference proteome</keyword>
<gene>
    <name evidence="4" type="primary">LOC100370903</name>
</gene>
<proteinExistence type="predicted"/>
<sequence>MNVVDNAMSRNIFKSGLPYTSAVEATAKADKFAAKDDRELRAKTKQAILQELNEQLRVKAEKIKLKTKTGLDEGVVYDDSQTGGVGLSDHRFLISSPGPESEMRSDRVITITSPPSRIPVLRLKQPAHVPQSKPTGVKHLARERRRQQRPATYRPGYEWNRGGRLKELRIRNLARKYFYIWMRNAYGRVRPSVVRNHYSRALLQKTFHGWYSVYWTERKEWRLMVRAEYHDRYSTWRKVWLAWKHFVIIQRIKNAKKDIATQHADKKVLGRVIESWRTYVFTRRKKNDLYAIARNKASNALTKSTWLEWRYQLNKKYMQYDVENYALQHWATAMVLKSWKIWREKFNLRYKDKQKEIKAVEFYNGSLVSRCFYKGWIEYIVQRRIEHNERAFADKFYHDKLLAHCLSHWFNRWYRQKLLTERGEMIEEVAKKILARKMWIRWIQYVELCKEKREKHEMADNHCRKRLLKMCFTAIQLFKIQRKLKAMRKAISLQLNHKLQQRRAWNVWLSRCEHNEELRLVPQSRKARNYYRSKILQGCIQQWWQYVRWRRHRQTQYSIADSHYIGKTLPRCIFNWRVYVQLMKEEHEQDEKAIKYRRSILHAKYFYGWLGNYHTSQDYRMIERMAILHYDSELLKRKFMKWKERTNEKLHEMKQEEIAQHHYQKHLCMKSLKDWILYNKELKKSYDHEKCAVKHDYVKKVSRCWLAWQQYVAYRKQKYLKVLTANNHNNQKLLMRVLTAWKFYTKQCTNTKQVVEQKLENYNMQLSRWALWQWYENVKVQIEDKASENKATNHWQISHKAKVFSAWRNYTMSHICNKHSKQQEVTEARETLDKVKVKRVFYAWINTHKTSIRNRELQERADRHWDNKLCQKSFTAWMLYRKYAIRKHLLRKQCMWLHNTRITATFFIKWRQQYHEAQETNTKNTMALWQWAYSVERRCLLAWFSYTLEKKRKAERISQAMDQRRQRFLRKGVSQWLKVATDISANRATYAASEQAKIAYSTMQVVYRCANHWKEWTKQRQQQRGGERKGILLPRRKVADYIPTIMTSESPIRSSVRQPPPAVQQLPHAVHIAQKVMTTNLKSRPKPRKPDFLLESLQKEGLVGDISFDDGNAGAHVDLQTGEIKIDHRQPKFSDESHPRFEPKPFTSTMGKLYHDISSVSGSETSDAMENDVSTINDASSPQRLEIPPKVDSFRDDVETIPSEEPQVIVNVHDKIQPAVLTETPSTGAMETQYPIIPITAINITPPKRVTDANKKMSASPKEKPILLPPSAFTIPLQHDTDIHQPLRQVPEISKEMIRSRESILKEIMDIKVQLEEHKNNTEKIKDLQKQKKQLSDWLEDQLSGVNMSLNLQTDVSQVKEEVNMMQLEINELSRKIAENKDNVRSLADKANSLVAQLQ</sequence>
<feature type="compositionally biased region" description="Basic and acidic residues" evidence="2">
    <location>
        <begin position="1130"/>
        <end position="1143"/>
    </location>
</feature>
<reference evidence="4" key="1">
    <citation type="submission" date="2025-08" db="UniProtKB">
        <authorList>
            <consortium name="RefSeq"/>
        </authorList>
    </citation>
    <scope>IDENTIFICATION</scope>
    <source>
        <tissue evidence="4">Testes</tissue>
    </source>
</reference>
<feature type="region of interest" description="Disordered" evidence="2">
    <location>
        <begin position="126"/>
        <end position="149"/>
    </location>
</feature>
<feature type="coiled-coil region" evidence="1">
    <location>
        <begin position="1301"/>
        <end position="1331"/>
    </location>
</feature>
<feature type="compositionally biased region" description="Basic residues" evidence="2">
    <location>
        <begin position="139"/>
        <end position="148"/>
    </location>
</feature>
<keyword evidence="1" id="KW-0175">Coiled coil</keyword>